<keyword evidence="2 8" id="KW-0813">Transport</keyword>
<dbReference type="InterPro" id="IPR020846">
    <property type="entry name" value="MFS_dom"/>
</dbReference>
<feature type="transmembrane region" description="Helical" evidence="9">
    <location>
        <begin position="143"/>
        <end position="163"/>
    </location>
</feature>
<dbReference type="SUPFAM" id="SSF103473">
    <property type="entry name" value="MFS general substrate transporter"/>
    <property type="match status" value="1"/>
</dbReference>
<evidence type="ECO:0000313" key="13">
    <source>
        <dbReference type="Proteomes" id="UP000251120"/>
    </source>
</evidence>
<dbReference type="InterPro" id="IPR005279">
    <property type="entry name" value="Dipep/tripep_permease"/>
</dbReference>
<dbReference type="InterPro" id="IPR050171">
    <property type="entry name" value="MFS_Transporters"/>
</dbReference>
<dbReference type="NCBIfam" id="TIGR00924">
    <property type="entry name" value="yjdL_sub1_fam"/>
    <property type="match status" value="1"/>
</dbReference>
<evidence type="ECO:0000256" key="7">
    <source>
        <dbReference type="ARBA" id="ARBA00023136"/>
    </source>
</evidence>
<evidence type="ECO:0000256" key="1">
    <source>
        <dbReference type="ARBA" id="ARBA00004651"/>
    </source>
</evidence>
<dbReference type="PANTHER" id="PTHR23517:SF15">
    <property type="entry name" value="PROTON-DEPENDENT OLIGOPEPTIDE FAMILY TRANSPORT PROTEIN"/>
    <property type="match status" value="1"/>
</dbReference>
<evidence type="ECO:0000256" key="2">
    <source>
        <dbReference type="ARBA" id="ARBA00022448"/>
    </source>
</evidence>
<dbReference type="GO" id="GO:0005886">
    <property type="term" value="C:plasma membrane"/>
    <property type="evidence" value="ECO:0007669"/>
    <property type="project" value="UniProtKB-SubCell"/>
</dbReference>
<evidence type="ECO:0000256" key="5">
    <source>
        <dbReference type="ARBA" id="ARBA00022856"/>
    </source>
</evidence>
<evidence type="ECO:0000256" key="3">
    <source>
        <dbReference type="ARBA" id="ARBA00022475"/>
    </source>
</evidence>
<gene>
    <name evidence="11" type="ORF">CDH04_05145</name>
    <name evidence="12" type="ORF">FZC43_05150</name>
</gene>
<dbReference type="CDD" id="cd17346">
    <property type="entry name" value="MFS_DtpA_like"/>
    <property type="match status" value="1"/>
</dbReference>
<dbReference type="EMBL" id="CP043424">
    <property type="protein sequence ID" value="QIW12076.1"/>
    <property type="molecule type" value="Genomic_DNA"/>
</dbReference>
<dbReference type="Gene3D" id="1.20.1250.20">
    <property type="entry name" value="MFS general substrate transporter like domains"/>
    <property type="match status" value="1"/>
</dbReference>
<name>A0A2Z4XYH3_9GAMM</name>
<keyword evidence="3" id="KW-1003">Cell membrane</keyword>
<dbReference type="RefSeq" id="WP_112870013.1">
    <property type="nucleotide sequence ID" value="NZ_CP021781.1"/>
</dbReference>
<feature type="transmembrane region" description="Helical" evidence="9">
    <location>
        <begin position="334"/>
        <end position="352"/>
    </location>
</feature>
<feature type="transmembrane region" description="Helical" evidence="9">
    <location>
        <begin position="400"/>
        <end position="423"/>
    </location>
</feature>
<dbReference type="InterPro" id="IPR000109">
    <property type="entry name" value="POT_fam"/>
</dbReference>
<comment type="subcellular location">
    <subcellularLocation>
        <location evidence="1">Cell membrane</location>
        <topology evidence="1">Multi-pass membrane protein</topology>
    </subcellularLocation>
    <subcellularLocation>
        <location evidence="8">Membrane</location>
        <topology evidence="8">Multi-pass membrane protein</topology>
    </subcellularLocation>
</comment>
<keyword evidence="4 8" id="KW-0812">Transmembrane</keyword>
<dbReference type="KEGG" id="fad:CDH04_05145"/>
<evidence type="ECO:0000256" key="8">
    <source>
        <dbReference type="RuleBase" id="RU003755"/>
    </source>
</evidence>
<dbReference type="PANTHER" id="PTHR23517">
    <property type="entry name" value="RESISTANCE PROTEIN MDTM, PUTATIVE-RELATED-RELATED"/>
    <property type="match status" value="1"/>
</dbReference>
<keyword evidence="7 9" id="KW-0472">Membrane</keyword>
<feature type="transmembrane region" description="Helical" evidence="9">
    <location>
        <begin position="202"/>
        <end position="226"/>
    </location>
</feature>
<dbReference type="PROSITE" id="PS50850">
    <property type="entry name" value="MFS"/>
    <property type="match status" value="1"/>
</dbReference>
<keyword evidence="5" id="KW-0653">Protein transport</keyword>
<dbReference type="GO" id="GO:1904680">
    <property type="term" value="F:peptide transmembrane transporter activity"/>
    <property type="evidence" value="ECO:0007669"/>
    <property type="project" value="InterPro"/>
</dbReference>
<reference evidence="11 13" key="1">
    <citation type="submission" date="2017-06" db="EMBL/GenBank/DDBJ databases">
        <title>Complete genome of Francisella adeliensis.</title>
        <authorList>
            <person name="Vallesi A."/>
            <person name="Sjodin A."/>
        </authorList>
    </citation>
    <scope>NUCLEOTIDE SEQUENCE [LARGE SCALE GENOMIC DNA]</scope>
    <source>
        <strain evidence="11 13">FDC440</strain>
    </source>
</reference>
<dbReference type="AlphaFoldDB" id="A0A2Z4XYH3"/>
<feature type="domain" description="Major facilitator superfamily (MFS) profile" evidence="10">
    <location>
        <begin position="12"/>
        <end position="465"/>
    </location>
</feature>
<feature type="transmembrane region" description="Helical" evidence="9">
    <location>
        <begin position="443"/>
        <end position="468"/>
    </location>
</feature>
<feature type="transmembrane region" description="Helical" evidence="9">
    <location>
        <begin position="21"/>
        <end position="39"/>
    </location>
</feature>
<feature type="transmembrane region" description="Helical" evidence="9">
    <location>
        <begin position="101"/>
        <end position="122"/>
    </location>
</feature>
<evidence type="ECO:0000256" key="4">
    <source>
        <dbReference type="ARBA" id="ARBA00022692"/>
    </source>
</evidence>
<feature type="transmembrane region" description="Helical" evidence="9">
    <location>
        <begin position="77"/>
        <end position="95"/>
    </location>
</feature>
<comment type="similarity">
    <text evidence="8">Belongs to the major facilitator superfamily. Proton-dependent oligopeptide transporter (POT/PTR) (TC 2.A.17) family.</text>
</comment>
<evidence type="ECO:0000256" key="9">
    <source>
        <dbReference type="SAM" id="Phobius"/>
    </source>
</evidence>
<feature type="transmembrane region" description="Helical" evidence="9">
    <location>
        <begin position="297"/>
        <end position="322"/>
    </location>
</feature>
<dbReference type="OrthoDB" id="9772725at2"/>
<dbReference type="Pfam" id="PF00854">
    <property type="entry name" value="PTR2"/>
    <property type="match status" value="1"/>
</dbReference>
<evidence type="ECO:0000256" key="6">
    <source>
        <dbReference type="ARBA" id="ARBA00022989"/>
    </source>
</evidence>
<evidence type="ECO:0000259" key="10">
    <source>
        <dbReference type="PROSITE" id="PS50850"/>
    </source>
</evidence>
<feature type="transmembrane region" description="Helical" evidence="9">
    <location>
        <begin position="169"/>
        <end position="190"/>
    </location>
</feature>
<feature type="transmembrane region" description="Helical" evidence="9">
    <location>
        <begin position="364"/>
        <end position="388"/>
    </location>
</feature>
<dbReference type="InterPro" id="IPR018456">
    <property type="entry name" value="PTR2_symporter_CS"/>
</dbReference>
<protein>
    <submittedName>
        <fullName evidence="12">Peptide MFS transporter</fullName>
    </submittedName>
</protein>
<proteinExistence type="inferred from homology"/>
<evidence type="ECO:0000313" key="14">
    <source>
        <dbReference type="Proteomes" id="UP000681131"/>
    </source>
</evidence>
<dbReference type="PROSITE" id="PS01023">
    <property type="entry name" value="PTR2_2"/>
    <property type="match status" value="1"/>
</dbReference>
<accession>A0A2Z4XYH3</accession>
<keyword evidence="6 9" id="KW-1133">Transmembrane helix</keyword>
<feature type="transmembrane region" description="Helical" evidence="9">
    <location>
        <begin position="51"/>
        <end position="70"/>
    </location>
</feature>
<dbReference type="InterPro" id="IPR036259">
    <property type="entry name" value="MFS_trans_sf"/>
</dbReference>
<keyword evidence="14" id="KW-1185">Reference proteome</keyword>
<reference evidence="12 14" key="2">
    <citation type="submission" date="2019-08" db="EMBL/GenBank/DDBJ databases">
        <title>Complete genome sequences of Francisella adeliensis (FSC1325 and FSC1326).</title>
        <authorList>
            <person name="Ohrman C."/>
            <person name="Uneklint I."/>
            <person name="Vallesi A."/>
            <person name="Karlsson L."/>
            <person name="Sjodin A."/>
        </authorList>
    </citation>
    <scope>NUCLEOTIDE SEQUENCE [LARGE SCALE GENOMIC DNA]</scope>
    <source>
        <strain evidence="12 14">FSC1325</strain>
    </source>
</reference>
<organism evidence="11 13">
    <name type="scientific">Francisella adeliensis</name>
    <dbReference type="NCBI Taxonomy" id="2007306"/>
    <lineage>
        <taxon>Bacteria</taxon>
        <taxon>Pseudomonadati</taxon>
        <taxon>Pseudomonadota</taxon>
        <taxon>Gammaproteobacteria</taxon>
        <taxon>Thiotrichales</taxon>
        <taxon>Francisellaceae</taxon>
        <taxon>Francisella</taxon>
    </lineage>
</organism>
<sequence length="477" mass="52663">MSNIQTKKHPRALPICFTTEMWERFGYKILLGLLVFVLLKKYNLDDSQAAVIVGGFTGLLYITSIVAGFIADKFIGYYRSVILGGIVLIIGYLISAIAPSLLILSIGLGIISVGTGLLKSNVSSLLGLSYEVGDPNRDKGFTIFYAGINIGGMLANFTAGYFYEHYGSLISFCIAASGVLLGVLIFYFGFKLSNLKPLRDNVSFTEWLSAILMIFVSIVVATFIIYNPKVSVIFFVLVIFVSIFVVIKISIHDTKQLKKSFAYLLFLAIAIVFWGIYNQMFLSMNLFINRLVEHSFFGIPMTTQSFIIANNVGVIVFGFTIIKLWNYLNDVKKYILGMFLLCFVFMIVISGINTTSELAKIAGYWVIMAYLMLSLSEICISPIGLSLATKLAPKGKTGMFMGLWLVTMGIGGFLAGIIAKFAAIDSVKNLNVIEMKEVYNHAFTIYVGIAVVAFVLTIVIGKVINMLLADSKSYRKI</sequence>
<dbReference type="Proteomes" id="UP000251120">
    <property type="component" value="Chromosome"/>
</dbReference>
<feature type="transmembrane region" description="Helical" evidence="9">
    <location>
        <begin position="261"/>
        <end position="277"/>
    </location>
</feature>
<dbReference type="EMBL" id="CP021781">
    <property type="protein sequence ID" value="AXA33839.1"/>
    <property type="molecule type" value="Genomic_DNA"/>
</dbReference>
<evidence type="ECO:0000313" key="11">
    <source>
        <dbReference type="EMBL" id="AXA33839.1"/>
    </source>
</evidence>
<dbReference type="GO" id="GO:0006857">
    <property type="term" value="P:oligopeptide transport"/>
    <property type="evidence" value="ECO:0007669"/>
    <property type="project" value="InterPro"/>
</dbReference>
<evidence type="ECO:0000313" key="12">
    <source>
        <dbReference type="EMBL" id="QIW12076.1"/>
    </source>
</evidence>
<dbReference type="Proteomes" id="UP000681131">
    <property type="component" value="Chromosome"/>
</dbReference>
<keyword evidence="5" id="KW-0571">Peptide transport</keyword>
<feature type="transmembrane region" description="Helical" evidence="9">
    <location>
        <begin position="232"/>
        <end position="249"/>
    </location>
</feature>